<gene>
    <name evidence="2" type="ORF">HP548_12195</name>
</gene>
<comment type="caution">
    <text evidence="2">The sequence shown here is derived from an EMBL/GenBank/DDBJ whole genome shotgun (WGS) entry which is preliminary data.</text>
</comment>
<keyword evidence="3" id="KW-1185">Reference proteome</keyword>
<dbReference type="Pfam" id="PF09992">
    <property type="entry name" value="NAGPA"/>
    <property type="match status" value="1"/>
</dbReference>
<evidence type="ECO:0000313" key="2">
    <source>
        <dbReference type="EMBL" id="NUU54838.1"/>
    </source>
</evidence>
<dbReference type="Proteomes" id="UP000577724">
    <property type="component" value="Unassembled WGS sequence"/>
</dbReference>
<sequence>MTVAQHIQYSHNNKVVHAIKADLGAIVLRNIGATAVVNQPKFGVNGTFFNLTNGQLTGIAMQNGARVHTNGHLNQGPCGTATKRGTMYCYNGGNAISTGVVGAYTETSLSNIKWAIGGYSLFPNVSYANSAAFYTAINGTGDANACTDAKANTQNAYRFSPSINRPRTAIGWDGSKIWLAVFQSENAYEVRQFMINRGCNLAIMLDGGSSSQMKYAVVRNGNPSPVSYDPGNEQRPVYTMVAVEATDWV</sequence>
<evidence type="ECO:0000259" key="1">
    <source>
        <dbReference type="Pfam" id="PF09992"/>
    </source>
</evidence>
<dbReference type="InterPro" id="IPR018711">
    <property type="entry name" value="NAGPA"/>
</dbReference>
<reference evidence="2 3" key="1">
    <citation type="submission" date="2020-05" db="EMBL/GenBank/DDBJ databases">
        <title>Genome Sequencing of Type Strains.</title>
        <authorList>
            <person name="Lemaire J.F."/>
            <person name="Inderbitzin P."/>
            <person name="Gregorio O.A."/>
            <person name="Collins S.B."/>
            <person name="Wespe N."/>
            <person name="Knight-Connoni V."/>
        </authorList>
    </citation>
    <scope>NUCLEOTIDE SEQUENCE [LARGE SCALE GENOMIC DNA]</scope>
    <source>
        <strain evidence="2 3">DSM 19942</strain>
    </source>
</reference>
<organism evidence="2 3">
    <name type="scientific">Paenibacillus taichungensis</name>
    <dbReference type="NCBI Taxonomy" id="484184"/>
    <lineage>
        <taxon>Bacteria</taxon>
        <taxon>Bacillati</taxon>
        <taxon>Bacillota</taxon>
        <taxon>Bacilli</taxon>
        <taxon>Bacillales</taxon>
        <taxon>Paenibacillaceae</taxon>
        <taxon>Paenibacillus</taxon>
    </lineage>
</organism>
<name>A0ABX2MLA3_9BACL</name>
<dbReference type="PANTHER" id="PTHR40446">
    <property type="entry name" value="N-ACETYLGLUCOSAMINE-1-PHOSPHODIESTER ALPHA-N-ACETYLGLUCOSAMINIDASE"/>
    <property type="match status" value="1"/>
</dbReference>
<dbReference type="PANTHER" id="PTHR40446:SF2">
    <property type="entry name" value="N-ACETYLGLUCOSAMINE-1-PHOSPHODIESTER ALPHA-N-ACETYLGLUCOSAMINIDASE"/>
    <property type="match status" value="1"/>
</dbReference>
<feature type="domain" description="Phosphodiester glycosidase" evidence="1">
    <location>
        <begin position="41"/>
        <end position="243"/>
    </location>
</feature>
<dbReference type="GeneID" id="97131476"/>
<dbReference type="EMBL" id="JABMCC010000107">
    <property type="protein sequence ID" value="NUU54838.1"/>
    <property type="molecule type" value="Genomic_DNA"/>
</dbReference>
<dbReference type="RefSeq" id="WP_175381776.1">
    <property type="nucleotide sequence ID" value="NZ_CBCRYD010000035.1"/>
</dbReference>
<proteinExistence type="predicted"/>
<evidence type="ECO:0000313" key="3">
    <source>
        <dbReference type="Proteomes" id="UP000577724"/>
    </source>
</evidence>
<protein>
    <recommendedName>
        <fullName evidence="1">Phosphodiester glycosidase domain-containing protein</fullName>
    </recommendedName>
</protein>
<accession>A0ABX2MLA3</accession>